<name>A0A6B0SKV4_9EURY</name>
<comment type="caution">
    <text evidence="1">The sequence shown here is derived from an EMBL/GenBank/DDBJ whole genome shotgun (WGS) entry which is preliminary data.</text>
</comment>
<dbReference type="EMBL" id="WUUU01000038">
    <property type="protein sequence ID" value="MXR20351.1"/>
    <property type="molecule type" value="Genomic_DNA"/>
</dbReference>
<accession>A0A6B0SKV4</accession>
<evidence type="ECO:0000313" key="1">
    <source>
        <dbReference type="EMBL" id="MXR20351.1"/>
    </source>
</evidence>
<dbReference type="AlphaFoldDB" id="A0A6B0SKV4"/>
<keyword evidence="2" id="KW-1185">Reference proteome</keyword>
<dbReference type="Proteomes" id="UP000471521">
    <property type="component" value="Unassembled WGS sequence"/>
</dbReference>
<dbReference type="RefSeq" id="WP_159525902.1">
    <property type="nucleotide sequence ID" value="NZ_WUUU01000038.1"/>
</dbReference>
<reference evidence="1 2" key="1">
    <citation type="submission" date="2019-12" db="EMBL/GenBank/DDBJ databases">
        <title>Isolation and characterization of three novel carbon monoxide-oxidizing members of Halobacteria from salione crusts and soils.</title>
        <authorList>
            <person name="Myers M.R."/>
            <person name="King G.M."/>
        </authorList>
    </citation>
    <scope>NUCLEOTIDE SEQUENCE [LARGE SCALE GENOMIC DNA]</scope>
    <source>
        <strain evidence="1 2">PCN9</strain>
    </source>
</reference>
<organism evidence="1 2">
    <name type="scientific">Halobacterium bonnevillei</name>
    <dbReference type="NCBI Taxonomy" id="2692200"/>
    <lineage>
        <taxon>Archaea</taxon>
        <taxon>Methanobacteriati</taxon>
        <taxon>Methanobacteriota</taxon>
        <taxon>Stenosarchaea group</taxon>
        <taxon>Halobacteria</taxon>
        <taxon>Halobacteriales</taxon>
        <taxon>Halobacteriaceae</taxon>
        <taxon>Halobacterium</taxon>
    </lineage>
</organism>
<gene>
    <name evidence="1" type="ORF">GRX66_06930</name>
</gene>
<protein>
    <submittedName>
        <fullName evidence="1">Uncharacterized protein</fullName>
    </submittedName>
</protein>
<sequence>MRTNITVIPCGSSVCGTVLAVTAKTAVTAKPAVTAVKSSPLTGRIAPESVISDRPGSVVRQGYSRAFTEVRPCVQSVIDFHRLSGAAEF</sequence>
<evidence type="ECO:0000313" key="2">
    <source>
        <dbReference type="Proteomes" id="UP000471521"/>
    </source>
</evidence>
<proteinExistence type="predicted"/>